<dbReference type="PROSITE" id="PS51257">
    <property type="entry name" value="PROKAR_LIPOPROTEIN"/>
    <property type="match status" value="1"/>
</dbReference>
<dbReference type="RefSeq" id="WP_191185109.1">
    <property type="nucleotide sequence ID" value="NZ_JACXAJ010000013.1"/>
</dbReference>
<dbReference type="Proteomes" id="UP000625551">
    <property type="component" value="Unassembled WGS sequence"/>
</dbReference>
<evidence type="ECO:0000313" key="3">
    <source>
        <dbReference type="EMBL" id="MBD1398980.1"/>
    </source>
</evidence>
<comment type="caution">
    <text evidence="3">The sequence shown here is derived from an EMBL/GenBank/DDBJ whole genome shotgun (WGS) entry which is preliminary data.</text>
</comment>
<proteinExistence type="predicted"/>
<feature type="compositionally biased region" description="Basic and acidic residues" evidence="1">
    <location>
        <begin position="117"/>
        <end position="135"/>
    </location>
</feature>
<gene>
    <name evidence="3" type="ORF">H9Q13_17560</name>
</gene>
<dbReference type="EMBL" id="JACXAJ010000013">
    <property type="protein sequence ID" value="MBD1398980.1"/>
    <property type="molecule type" value="Genomic_DNA"/>
</dbReference>
<evidence type="ECO:0000256" key="2">
    <source>
        <dbReference type="SAM" id="SignalP"/>
    </source>
</evidence>
<feature type="signal peptide" evidence="2">
    <location>
        <begin position="1"/>
        <end position="24"/>
    </location>
</feature>
<evidence type="ECO:0000313" key="4">
    <source>
        <dbReference type="Proteomes" id="UP000625551"/>
    </source>
</evidence>
<keyword evidence="2" id="KW-0732">Signal</keyword>
<keyword evidence="4" id="KW-1185">Reference proteome</keyword>
<protein>
    <submittedName>
        <fullName evidence="3">Uncharacterized protein</fullName>
    </submittedName>
</protein>
<feature type="region of interest" description="Disordered" evidence="1">
    <location>
        <begin position="103"/>
        <end position="135"/>
    </location>
</feature>
<evidence type="ECO:0000256" key="1">
    <source>
        <dbReference type="SAM" id="MobiDB-lite"/>
    </source>
</evidence>
<organism evidence="3 4">
    <name type="scientific">Pontibacter aquaedesilientis</name>
    <dbReference type="NCBI Taxonomy" id="2766980"/>
    <lineage>
        <taxon>Bacteria</taxon>
        <taxon>Pseudomonadati</taxon>
        <taxon>Bacteroidota</taxon>
        <taxon>Cytophagia</taxon>
        <taxon>Cytophagales</taxon>
        <taxon>Hymenobacteraceae</taxon>
        <taxon>Pontibacter</taxon>
    </lineage>
</organism>
<reference evidence="3 4" key="1">
    <citation type="submission" date="2020-09" db="EMBL/GenBank/DDBJ databases">
        <title>Genome sequencing and assembly of Pontibacter sp.</title>
        <authorList>
            <person name="Chhetri G."/>
        </authorList>
    </citation>
    <scope>NUCLEOTIDE SEQUENCE [LARGE SCALE GENOMIC DNA]</scope>
    <source>
        <strain evidence="3 4">JH31</strain>
    </source>
</reference>
<feature type="chain" id="PRO_5046619179" evidence="2">
    <location>
        <begin position="25"/>
        <end position="135"/>
    </location>
</feature>
<accession>A0ABR7XL22</accession>
<name>A0ABR7XL22_9BACT</name>
<sequence>MKSNFNLLAIITVVLLLSACTSHSFMLTERDVANDGVNPIQRADFTMVANKPAHADADAKWMAASKPHVVATSSRVKRRTDAVALSAATTIEGHEILKREIERAMKKDKTDTNPSKKKVESKAKKQSKPDSRILL</sequence>